<sequence length="267" mass="29164">MTDSLDTRKMAMSGAEPLVLLDGISHAYPNGKVSLTELSFAVHPGEVVCLLGPSGSGKSTAIRCVNMLEPVTAGRLVFEGIDVTAKDVNQVEVRKRVGMVFQNFELFPHMSVLKNVAIGPIVSLKRPKAEAYDLARELLAKVGLSDKGDVLPSQLSGGQQQRVAIARALAMQPDVMLFDEPTSALDPEMVGEVLAVMRKLAEEGMTMVVVTHEMRFARNVADWVVVMEDGRLVEEGTPERIFEQPRMERTRAFFGKLEEQDGVLPTG</sequence>
<dbReference type="Pfam" id="PF00005">
    <property type="entry name" value="ABC_tran"/>
    <property type="match status" value="1"/>
</dbReference>
<evidence type="ECO:0000256" key="7">
    <source>
        <dbReference type="ARBA" id="ARBA00022970"/>
    </source>
</evidence>
<keyword evidence="3" id="KW-0813">Transport</keyword>
<comment type="caution">
    <text evidence="10">The sequence shown here is derived from an EMBL/GenBank/DDBJ whole genome shotgun (WGS) entry which is preliminary data.</text>
</comment>
<evidence type="ECO:0000256" key="2">
    <source>
        <dbReference type="ARBA" id="ARBA00005417"/>
    </source>
</evidence>
<keyword evidence="5" id="KW-0547">Nucleotide-binding</keyword>
<dbReference type="PIRSF" id="PIRSF039085">
    <property type="entry name" value="ABC_ATPase_HisP"/>
    <property type="match status" value="1"/>
</dbReference>
<evidence type="ECO:0000256" key="6">
    <source>
        <dbReference type="ARBA" id="ARBA00022840"/>
    </source>
</evidence>
<dbReference type="PANTHER" id="PTHR43166:SF9">
    <property type="entry name" value="GLUTAMATE_ASPARTATE IMPORT ATP-BINDING PROTEIN GLTL"/>
    <property type="match status" value="1"/>
</dbReference>
<dbReference type="Gene3D" id="3.40.50.300">
    <property type="entry name" value="P-loop containing nucleotide triphosphate hydrolases"/>
    <property type="match status" value="1"/>
</dbReference>
<dbReference type="SUPFAM" id="SSF52540">
    <property type="entry name" value="P-loop containing nucleoside triphosphate hydrolases"/>
    <property type="match status" value="1"/>
</dbReference>
<evidence type="ECO:0000256" key="4">
    <source>
        <dbReference type="ARBA" id="ARBA00022475"/>
    </source>
</evidence>
<dbReference type="AlphaFoldDB" id="A0AAW6TBQ5"/>
<dbReference type="EMBL" id="JASATX010000004">
    <property type="protein sequence ID" value="MDI2099428.1"/>
    <property type="molecule type" value="Genomic_DNA"/>
</dbReference>
<keyword evidence="4" id="KW-1003">Cell membrane</keyword>
<keyword evidence="8" id="KW-0472">Membrane</keyword>
<evidence type="ECO:0000259" key="9">
    <source>
        <dbReference type="PROSITE" id="PS50893"/>
    </source>
</evidence>
<comment type="subcellular location">
    <subcellularLocation>
        <location evidence="1">Cell membrane</location>
        <topology evidence="1">Peripheral membrane protein</topology>
    </subcellularLocation>
</comment>
<dbReference type="PROSITE" id="PS00211">
    <property type="entry name" value="ABC_TRANSPORTER_1"/>
    <property type="match status" value="1"/>
</dbReference>
<dbReference type="RefSeq" id="WP_281489212.1">
    <property type="nucleotide sequence ID" value="NZ_JASATX010000004.1"/>
</dbReference>
<keyword evidence="7" id="KW-0029">Amino-acid transport</keyword>
<dbReference type="GO" id="GO:0015424">
    <property type="term" value="F:ABC-type amino acid transporter activity"/>
    <property type="evidence" value="ECO:0007669"/>
    <property type="project" value="InterPro"/>
</dbReference>
<reference evidence="10 11" key="1">
    <citation type="submission" date="2023-04" db="EMBL/GenBank/DDBJ databases">
        <title>Klugiella caeni sp. nov. isolated from the sludge of biochemical tank.</title>
        <authorList>
            <person name="Geng K."/>
        </authorList>
    </citation>
    <scope>NUCLEOTIDE SEQUENCE [LARGE SCALE GENOMIC DNA]</scope>
    <source>
        <strain evidence="10 11">YN-L-19</strain>
    </source>
</reference>
<evidence type="ECO:0000256" key="3">
    <source>
        <dbReference type="ARBA" id="ARBA00022448"/>
    </source>
</evidence>
<gene>
    <name evidence="10" type="ORF">QF206_10680</name>
</gene>
<dbReference type="GO" id="GO:0005524">
    <property type="term" value="F:ATP binding"/>
    <property type="evidence" value="ECO:0007669"/>
    <property type="project" value="UniProtKB-KW"/>
</dbReference>
<comment type="similarity">
    <text evidence="2">Belongs to the ABC transporter superfamily.</text>
</comment>
<dbReference type="InterPro" id="IPR027417">
    <property type="entry name" value="P-loop_NTPase"/>
</dbReference>
<evidence type="ECO:0000313" key="10">
    <source>
        <dbReference type="EMBL" id="MDI2099428.1"/>
    </source>
</evidence>
<organism evidence="10 11">
    <name type="scientific">Ruicaihuangia caeni</name>
    <dbReference type="NCBI Taxonomy" id="3042517"/>
    <lineage>
        <taxon>Bacteria</taxon>
        <taxon>Bacillati</taxon>
        <taxon>Actinomycetota</taxon>
        <taxon>Actinomycetes</taxon>
        <taxon>Micrococcales</taxon>
        <taxon>Microbacteriaceae</taxon>
        <taxon>Ruicaihuangia</taxon>
    </lineage>
</organism>
<keyword evidence="11" id="KW-1185">Reference proteome</keyword>
<dbReference type="PANTHER" id="PTHR43166">
    <property type="entry name" value="AMINO ACID IMPORT ATP-BINDING PROTEIN"/>
    <property type="match status" value="1"/>
</dbReference>
<accession>A0AAW6TBQ5</accession>
<dbReference type="GO" id="GO:0005886">
    <property type="term" value="C:plasma membrane"/>
    <property type="evidence" value="ECO:0007669"/>
    <property type="project" value="UniProtKB-SubCell"/>
</dbReference>
<evidence type="ECO:0000313" key="11">
    <source>
        <dbReference type="Proteomes" id="UP001321506"/>
    </source>
</evidence>
<dbReference type="PROSITE" id="PS50893">
    <property type="entry name" value="ABC_TRANSPORTER_2"/>
    <property type="match status" value="1"/>
</dbReference>
<dbReference type="SMART" id="SM00382">
    <property type="entry name" value="AAA"/>
    <property type="match status" value="1"/>
</dbReference>
<dbReference type="InterPro" id="IPR003593">
    <property type="entry name" value="AAA+_ATPase"/>
</dbReference>
<dbReference type="InterPro" id="IPR050086">
    <property type="entry name" value="MetN_ABC_transporter-like"/>
</dbReference>
<dbReference type="Proteomes" id="UP001321506">
    <property type="component" value="Unassembled WGS sequence"/>
</dbReference>
<dbReference type="InterPro" id="IPR030679">
    <property type="entry name" value="ABC_ATPase_HisP-typ"/>
</dbReference>
<proteinExistence type="inferred from homology"/>
<dbReference type="GO" id="GO:0016887">
    <property type="term" value="F:ATP hydrolysis activity"/>
    <property type="evidence" value="ECO:0007669"/>
    <property type="project" value="InterPro"/>
</dbReference>
<dbReference type="InterPro" id="IPR017871">
    <property type="entry name" value="ABC_transporter-like_CS"/>
</dbReference>
<keyword evidence="6 10" id="KW-0067">ATP-binding</keyword>
<feature type="domain" description="ABC transporter" evidence="9">
    <location>
        <begin position="19"/>
        <end position="254"/>
    </location>
</feature>
<evidence type="ECO:0000256" key="5">
    <source>
        <dbReference type="ARBA" id="ARBA00022741"/>
    </source>
</evidence>
<evidence type="ECO:0000256" key="8">
    <source>
        <dbReference type="ARBA" id="ARBA00023136"/>
    </source>
</evidence>
<dbReference type="InterPro" id="IPR003439">
    <property type="entry name" value="ABC_transporter-like_ATP-bd"/>
</dbReference>
<protein>
    <submittedName>
        <fullName evidence="10">Amino acid ABC transporter ATP-binding protein</fullName>
    </submittedName>
</protein>
<name>A0AAW6TBQ5_9MICO</name>
<dbReference type="CDD" id="cd03262">
    <property type="entry name" value="ABC_HisP_GlnQ"/>
    <property type="match status" value="1"/>
</dbReference>
<evidence type="ECO:0000256" key="1">
    <source>
        <dbReference type="ARBA" id="ARBA00004202"/>
    </source>
</evidence>